<dbReference type="SMART" id="SM00034">
    <property type="entry name" value="CLECT"/>
    <property type="match status" value="1"/>
</dbReference>
<evidence type="ECO:0000313" key="4">
    <source>
        <dbReference type="EMBL" id="KAG8441248.1"/>
    </source>
</evidence>
<dbReference type="Gene3D" id="3.10.100.10">
    <property type="entry name" value="Mannose-Binding Protein A, subunit A"/>
    <property type="match status" value="1"/>
</dbReference>
<keyword evidence="2" id="KW-0812">Transmembrane</keyword>
<comment type="caution">
    <text evidence="4">The sequence shown here is derived from an EMBL/GenBank/DDBJ whole genome shotgun (WGS) entry which is preliminary data.</text>
</comment>
<dbReference type="PROSITE" id="PS00615">
    <property type="entry name" value="C_TYPE_LECTIN_1"/>
    <property type="match status" value="1"/>
</dbReference>
<keyword evidence="2" id="KW-0472">Membrane</keyword>
<protein>
    <recommendedName>
        <fullName evidence="3">C-type lectin domain-containing protein</fullName>
    </recommendedName>
</protein>
<dbReference type="OrthoDB" id="8950604at2759"/>
<evidence type="ECO:0000256" key="1">
    <source>
        <dbReference type="ARBA" id="ARBA00023157"/>
    </source>
</evidence>
<dbReference type="Proteomes" id="UP000812440">
    <property type="component" value="Chromosome 3"/>
</dbReference>
<dbReference type="PANTHER" id="PTHR22803">
    <property type="entry name" value="MANNOSE, PHOSPHOLIPASE, LECTIN RECEPTOR RELATED"/>
    <property type="match status" value="1"/>
</dbReference>
<reference evidence="4" key="1">
    <citation type="thesis" date="2020" institute="ProQuest LLC" country="789 East Eisenhower Parkway, Ann Arbor, MI, USA">
        <title>Comparative Genomics and Chromosome Evolution.</title>
        <authorList>
            <person name="Mudd A.B."/>
        </authorList>
    </citation>
    <scope>NUCLEOTIDE SEQUENCE</scope>
    <source>
        <strain evidence="4">Female2</strain>
        <tissue evidence="4">Blood</tissue>
    </source>
</reference>
<feature type="domain" description="C-type lectin" evidence="3">
    <location>
        <begin position="92"/>
        <end position="204"/>
    </location>
</feature>
<gene>
    <name evidence="4" type="ORF">GDO86_006837</name>
</gene>
<evidence type="ECO:0000256" key="2">
    <source>
        <dbReference type="SAM" id="Phobius"/>
    </source>
</evidence>
<evidence type="ECO:0000313" key="5">
    <source>
        <dbReference type="Proteomes" id="UP000812440"/>
    </source>
</evidence>
<keyword evidence="2" id="KW-1133">Transmembrane helix</keyword>
<dbReference type="InterPro" id="IPR050111">
    <property type="entry name" value="C-type_lectin/snaclec_domain"/>
</dbReference>
<proteinExistence type="predicted"/>
<dbReference type="Pfam" id="PF00059">
    <property type="entry name" value="Lectin_C"/>
    <property type="match status" value="1"/>
</dbReference>
<dbReference type="AlphaFoldDB" id="A0A8T2JCJ5"/>
<dbReference type="SUPFAM" id="SSF56436">
    <property type="entry name" value="C-type lectin-like"/>
    <property type="match status" value="1"/>
</dbReference>
<sequence>HNITFYDDDYENMESDLRAPPVLPRQEKGKKQKKDKTLEGLPESEELKAKWWLLISLVGLLFFMFLTLAMLTVLMYIQWAFCGSCPHGWKSIGRSCYYISTDKATWENALFNCIGLKSLLLILSSKEEMDQLKRFCVSGRTYWIGLKRDNKNSDEWKWVDGTPMTFSNWQDGDPNNAGNHEDCVETFGHWNDLHCETNLLFICKRTLNC</sequence>
<dbReference type="InterPro" id="IPR018378">
    <property type="entry name" value="C-type_lectin_CS"/>
</dbReference>
<feature type="transmembrane region" description="Helical" evidence="2">
    <location>
        <begin position="51"/>
        <end position="77"/>
    </location>
</feature>
<evidence type="ECO:0000259" key="3">
    <source>
        <dbReference type="PROSITE" id="PS50041"/>
    </source>
</evidence>
<feature type="non-terminal residue" evidence="4">
    <location>
        <position position="209"/>
    </location>
</feature>
<organism evidence="4 5">
    <name type="scientific">Hymenochirus boettgeri</name>
    <name type="common">Congo dwarf clawed frog</name>
    <dbReference type="NCBI Taxonomy" id="247094"/>
    <lineage>
        <taxon>Eukaryota</taxon>
        <taxon>Metazoa</taxon>
        <taxon>Chordata</taxon>
        <taxon>Craniata</taxon>
        <taxon>Vertebrata</taxon>
        <taxon>Euteleostomi</taxon>
        <taxon>Amphibia</taxon>
        <taxon>Batrachia</taxon>
        <taxon>Anura</taxon>
        <taxon>Pipoidea</taxon>
        <taxon>Pipidae</taxon>
        <taxon>Pipinae</taxon>
        <taxon>Hymenochirus</taxon>
    </lineage>
</organism>
<dbReference type="InterPro" id="IPR001304">
    <property type="entry name" value="C-type_lectin-like"/>
</dbReference>
<dbReference type="InterPro" id="IPR016186">
    <property type="entry name" value="C-type_lectin-like/link_sf"/>
</dbReference>
<name>A0A8T2JCJ5_9PIPI</name>
<dbReference type="PROSITE" id="PS50041">
    <property type="entry name" value="C_TYPE_LECTIN_2"/>
    <property type="match status" value="1"/>
</dbReference>
<dbReference type="InterPro" id="IPR016187">
    <property type="entry name" value="CTDL_fold"/>
</dbReference>
<keyword evidence="5" id="KW-1185">Reference proteome</keyword>
<accession>A0A8T2JCJ5</accession>
<dbReference type="EMBL" id="JAACNH010000006">
    <property type="protein sequence ID" value="KAG8441248.1"/>
    <property type="molecule type" value="Genomic_DNA"/>
</dbReference>
<keyword evidence="1" id="KW-1015">Disulfide bond</keyword>